<dbReference type="SMART" id="SM00181">
    <property type="entry name" value="EGF"/>
    <property type="match status" value="3"/>
</dbReference>
<feature type="domain" description="EGF-like" evidence="2 3">
    <location>
        <begin position="249"/>
        <end position="260"/>
    </location>
</feature>
<dbReference type="OrthoDB" id="127422at2759"/>
<reference evidence="4" key="1">
    <citation type="submission" date="2023-04" db="EMBL/GenBank/DDBJ databases">
        <title>Phytophthora fragariaefolia NBRC 109709.</title>
        <authorList>
            <person name="Ichikawa N."/>
            <person name="Sato H."/>
            <person name="Tonouchi N."/>
        </authorList>
    </citation>
    <scope>NUCLEOTIDE SEQUENCE</scope>
    <source>
        <strain evidence="4">NBRC 109709</strain>
    </source>
</reference>
<organism evidence="4 5">
    <name type="scientific">Phytophthora fragariaefolia</name>
    <dbReference type="NCBI Taxonomy" id="1490495"/>
    <lineage>
        <taxon>Eukaryota</taxon>
        <taxon>Sar</taxon>
        <taxon>Stramenopiles</taxon>
        <taxon>Oomycota</taxon>
        <taxon>Peronosporomycetes</taxon>
        <taxon>Peronosporales</taxon>
        <taxon>Peronosporaceae</taxon>
        <taxon>Phytophthora</taxon>
    </lineage>
</organism>
<evidence type="ECO:0000256" key="1">
    <source>
        <dbReference type="SAM" id="MobiDB-lite"/>
    </source>
</evidence>
<accession>A0A9W6WKJ2</accession>
<protein>
    <submittedName>
        <fullName evidence="4">Unnamed protein product</fullName>
    </submittedName>
</protein>
<dbReference type="AlphaFoldDB" id="A0A9W6WKJ2"/>
<keyword evidence="5" id="KW-1185">Reference proteome</keyword>
<dbReference type="PROSITE" id="PS00022">
    <property type="entry name" value="EGF_1"/>
    <property type="match status" value="2"/>
</dbReference>
<evidence type="ECO:0000259" key="2">
    <source>
        <dbReference type="PROSITE" id="PS00022"/>
    </source>
</evidence>
<sequence length="398" mass="41483">MIIYSLTRSMFSAAGLASRFSKTSSTPHTIQCHEVAALAVAFAVSVAADDDHPYYCDSDSYCEKNYPGTVCISVNNYGEVISKCTPNTAKCPACRGAQPGLCPSYQSSDLGYLNAHCVFVSEENLSLSSSGSDSGRRRLNSAASSSAATANSTTLSSTSSSSQTSSTGNSSSFTTSSSSDADALYTATIDGEEVTGQFVCLDVSNCESKAADPSTCYPSACGSSNSKEQCTYQGTCTYKNKKKITKRTCMCYAGFEGDMCSTEVSSACDVDCGTGGDCVDGECVCKEGFDGKEYDGKQGKANERCTRCTNDLACQYNNTCNTDTGKCICAPGYGGDTCGAVEDACTTTECGEGDCQVLTNGSAACYCPSCSPSCTLCDMLSNYTFDCSTCPTDSSATF</sequence>
<evidence type="ECO:0000313" key="5">
    <source>
        <dbReference type="Proteomes" id="UP001165121"/>
    </source>
</evidence>
<dbReference type="EMBL" id="BSXT01000079">
    <property type="protein sequence ID" value="GMF16900.1"/>
    <property type="molecule type" value="Genomic_DNA"/>
</dbReference>
<name>A0A9W6WKJ2_9STRA</name>
<gene>
    <name evidence="4" type="ORF">Pfra01_000098700</name>
</gene>
<feature type="compositionally biased region" description="Low complexity" evidence="1">
    <location>
        <begin position="140"/>
        <end position="178"/>
    </location>
</feature>
<proteinExistence type="predicted"/>
<evidence type="ECO:0000259" key="3">
    <source>
        <dbReference type="PROSITE" id="PS01186"/>
    </source>
</evidence>
<feature type="region of interest" description="Disordered" evidence="1">
    <location>
        <begin position="126"/>
        <end position="178"/>
    </location>
</feature>
<dbReference type="PROSITE" id="PS01186">
    <property type="entry name" value="EGF_2"/>
    <property type="match status" value="2"/>
</dbReference>
<dbReference type="InterPro" id="IPR000742">
    <property type="entry name" value="EGF"/>
</dbReference>
<dbReference type="Proteomes" id="UP001165121">
    <property type="component" value="Unassembled WGS sequence"/>
</dbReference>
<comment type="caution">
    <text evidence="4">The sequence shown here is derived from an EMBL/GenBank/DDBJ whole genome shotgun (WGS) entry which is preliminary data.</text>
</comment>
<feature type="domain" description="EGF-like" evidence="2 3">
    <location>
        <begin position="327"/>
        <end position="338"/>
    </location>
</feature>
<dbReference type="Gene3D" id="2.10.25.10">
    <property type="entry name" value="Laminin"/>
    <property type="match status" value="1"/>
</dbReference>
<evidence type="ECO:0000313" key="4">
    <source>
        <dbReference type="EMBL" id="GMF16900.1"/>
    </source>
</evidence>